<reference evidence="2" key="1">
    <citation type="submission" date="2023-01" db="EMBL/GenBank/DDBJ databases">
        <title>Complete genome sequence of Planctobacterium marinum strain Dej080120_11.</title>
        <authorList>
            <person name="Ueki S."/>
            <person name="Maruyama F."/>
        </authorList>
    </citation>
    <scope>NUCLEOTIDE SEQUENCE</scope>
    <source>
        <strain evidence="2">Dej080120_11</strain>
    </source>
</reference>
<dbReference type="KEGG" id="pmaw:MACH26_33180"/>
<keyword evidence="3" id="KW-1185">Reference proteome</keyword>
<proteinExistence type="predicted"/>
<evidence type="ECO:0000256" key="1">
    <source>
        <dbReference type="SAM" id="Coils"/>
    </source>
</evidence>
<evidence type="ECO:0000313" key="2">
    <source>
        <dbReference type="EMBL" id="BDX07797.1"/>
    </source>
</evidence>
<gene>
    <name evidence="2" type="ORF">MACH26_33180</name>
</gene>
<protein>
    <submittedName>
        <fullName evidence="2">Uncharacterized protein</fullName>
    </submittedName>
</protein>
<dbReference type="AlphaFoldDB" id="A0AA48HSA5"/>
<dbReference type="Proteomes" id="UP001333710">
    <property type="component" value="Chromosome"/>
</dbReference>
<accession>A0AA48HSA5</accession>
<organism evidence="2 3">
    <name type="scientific">Planctobacterium marinum</name>
    <dbReference type="NCBI Taxonomy" id="1631968"/>
    <lineage>
        <taxon>Bacteria</taxon>
        <taxon>Pseudomonadati</taxon>
        <taxon>Pseudomonadota</taxon>
        <taxon>Gammaproteobacteria</taxon>
        <taxon>Alteromonadales</taxon>
        <taxon>Alteromonadaceae</taxon>
        <taxon>Planctobacterium</taxon>
    </lineage>
</organism>
<keyword evidence="1" id="KW-0175">Coiled coil</keyword>
<dbReference type="RefSeq" id="WP_338293896.1">
    <property type="nucleotide sequence ID" value="NZ_AP027272.1"/>
</dbReference>
<sequence length="102" mass="11929">MNNIPFFSDNEPEQIRENSLEIQGILAAEELDAERLQIAVESRERLILKFLESEKTPEKSLLRDLNKTNQELTQLVNKMRSEQQGVLVGFLRNRKAVKKYKK</sequence>
<dbReference type="EMBL" id="AP027272">
    <property type="protein sequence ID" value="BDX07797.1"/>
    <property type="molecule type" value="Genomic_DNA"/>
</dbReference>
<evidence type="ECO:0000313" key="3">
    <source>
        <dbReference type="Proteomes" id="UP001333710"/>
    </source>
</evidence>
<feature type="coiled-coil region" evidence="1">
    <location>
        <begin position="58"/>
        <end position="85"/>
    </location>
</feature>
<name>A0AA48HSA5_9ALTE</name>